<reference evidence="6" key="1">
    <citation type="submission" date="2017-02" db="UniProtKB">
        <authorList>
            <consortium name="WormBaseParasite"/>
        </authorList>
    </citation>
    <scope>IDENTIFICATION</scope>
</reference>
<dbReference type="Proteomes" id="UP000321570">
    <property type="component" value="Unassembled WGS sequence"/>
</dbReference>
<dbReference type="OrthoDB" id="6270257at2759"/>
<evidence type="ECO:0000313" key="5">
    <source>
        <dbReference type="Proteomes" id="UP000321570"/>
    </source>
</evidence>
<proteinExistence type="predicted"/>
<evidence type="ECO:0000313" key="2">
    <source>
        <dbReference type="EMBL" id="VDL19529.1"/>
    </source>
</evidence>
<evidence type="ECO:0000256" key="1">
    <source>
        <dbReference type="SAM" id="MobiDB-lite"/>
    </source>
</evidence>
<gene>
    <name evidence="2" type="ORF">HDID_LOCUS2068</name>
    <name evidence="3" type="ORF">WMSIL1_LOCUS1951</name>
</gene>
<keyword evidence="5" id="KW-1185">Reference proteome</keyword>
<evidence type="ECO:0000313" key="4">
    <source>
        <dbReference type="Proteomes" id="UP000274504"/>
    </source>
</evidence>
<feature type="region of interest" description="Disordered" evidence="1">
    <location>
        <begin position="1"/>
        <end position="21"/>
    </location>
</feature>
<evidence type="ECO:0000313" key="6">
    <source>
        <dbReference type="WBParaSite" id="HDID_0000206701-mRNA-1"/>
    </source>
</evidence>
<dbReference type="EMBL" id="UYSG01000455">
    <property type="protein sequence ID" value="VDL19529.1"/>
    <property type="molecule type" value="Genomic_DNA"/>
</dbReference>
<name>A0A0R3SC13_HYMDI</name>
<accession>A0A0R3SC13</accession>
<sequence>MDSLKDAPSSSSVNYSPKSEITFHPSNTLIARRCKYANEGASKQLSLNMEKLNLEQQKACQRVEREQDQLCQQILDNTEHLLDITGPPNARRRIQRSKTMDIRSVYAPQRTPPTTKGVGFAFDEGSHNVRRTMSFKTSVVSNASSASISSNRSNSSVKIDQIKKLTQEESQPEWQVALAAKRREKLHQLHMFRELGHWGEDGCQTATAMLAGNSFNAALSNSSALSNSTAQCNENQDKNSK</sequence>
<evidence type="ECO:0000313" key="3">
    <source>
        <dbReference type="EMBL" id="VUZ40773.1"/>
    </source>
</evidence>
<organism evidence="6">
    <name type="scientific">Hymenolepis diminuta</name>
    <name type="common">Rat tapeworm</name>
    <dbReference type="NCBI Taxonomy" id="6216"/>
    <lineage>
        <taxon>Eukaryota</taxon>
        <taxon>Metazoa</taxon>
        <taxon>Spiralia</taxon>
        <taxon>Lophotrochozoa</taxon>
        <taxon>Platyhelminthes</taxon>
        <taxon>Cestoda</taxon>
        <taxon>Eucestoda</taxon>
        <taxon>Cyclophyllidea</taxon>
        <taxon>Hymenolepididae</taxon>
        <taxon>Hymenolepis</taxon>
    </lineage>
</organism>
<dbReference type="WBParaSite" id="HDID_0000206701-mRNA-1">
    <property type="protein sequence ID" value="HDID_0000206701-mRNA-1"/>
    <property type="gene ID" value="HDID_0000206701"/>
</dbReference>
<reference evidence="3 5" key="3">
    <citation type="submission" date="2019-07" db="EMBL/GenBank/DDBJ databases">
        <authorList>
            <person name="Jastrzebski P J."/>
            <person name="Paukszto L."/>
            <person name="Jastrzebski P J."/>
        </authorList>
    </citation>
    <scope>NUCLEOTIDE SEQUENCE [LARGE SCALE GENOMIC DNA]</scope>
    <source>
        <strain evidence="3 5">WMS-il1</strain>
    </source>
</reference>
<reference evidence="2 4" key="2">
    <citation type="submission" date="2018-11" db="EMBL/GenBank/DDBJ databases">
        <authorList>
            <consortium name="Pathogen Informatics"/>
        </authorList>
    </citation>
    <scope>NUCLEOTIDE SEQUENCE [LARGE SCALE GENOMIC DNA]</scope>
</reference>
<dbReference type="AlphaFoldDB" id="A0A0R3SC13"/>
<dbReference type="EMBL" id="CABIJS010000044">
    <property type="protein sequence ID" value="VUZ40773.1"/>
    <property type="molecule type" value="Genomic_DNA"/>
</dbReference>
<protein>
    <submittedName>
        <fullName evidence="2 6">Uncharacterized protein</fullName>
    </submittedName>
</protein>
<dbReference type="Proteomes" id="UP000274504">
    <property type="component" value="Unassembled WGS sequence"/>
</dbReference>
<feature type="compositionally biased region" description="Low complexity" evidence="1">
    <location>
        <begin position="9"/>
        <end position="19"/>
    </location>
</feature>